<comment type="caution">
    <text evidence="2">The sequence shown here is derived from an EMBL/GenBank/DDBJ whole genome shotgun (WGS) entry which is preliminary data.</text>
</comment>
<proteinExistence type="predicted"/>
<evidence type="ECO:0000256" key="1">
    <source>
        <dbReference type="SAM" id="MobiDB-lite"/>
    </source>
</evidence>
<protein>
    <submittedName>
        <fullName evidence="2">Uncharacterized protein</fullName>
    </submittedName>
</protein>
<feature type="compositionally biased region" description="Low complexity" evidence="1">
    <location>
        <begin position="92"/>
        <end position="102"/>
    </location>
</feature>
<dbReference type="Proteomes" id="UP000299102">
    <property type="component" value="Unassembled WGS sequence"/>
</dbReference>
<reference evidence="2 3" key="1">
    <citation type="journal article" date="2019" name="Commun. Biol.">
        <title>The bagworm genome reveals a unique fibroin gene that provides high tensile strength.</title>
        <authorList>
            <person name="Kono N."/>
            <person name="Nakamura H."/>
            <person name="Ohtoshi R."/>
            <person name="Tomita M."/>
            <person name="Numata K."/>
            <person name="Arakawa K."/>
        </authorList>
    </citation>
    <scope>NUCLEOTIDE SEQUENCE [LARGE SCALE GENOMIC DNA]</scope>
</reference>
<feature type="region of interest" description="Disordered" evidence="1">
    <location>
        <begin position="83"/>
        <end position="111"/>
    </location>
</feature>
<evidence type="ECO:0000313" key="3">
    <source>
        <dbReference type="Proteomes" id="UP000299102"/>
    </source>
</evidence>
<gene>
    <name evidence="2" type="ORF">EVAR_4825_1</name>
</gene>
<name>A0A4C1T1Q0_EUMVA</name>
<keyword evidence="3" id="KW-1185">Reference proteome</keyword>
<dbReference type="AlphaFoldDB" id="A0A4C1T1Q0"/>
<dbReference type="EMBL" id="BGZK01000026">
    <property type="protein sequence ID" value="GBP07470.1"/>
    <property type="molecule type" value="Genomic_DNA"/>
</dbReference>
<accession>A0A4C1T1Q0</accession>
<evidence type="ECO:0000313" key="2">
    <source>
        <dbReference type="EMBL" id="GBP07470.1"/>
    </source>
</evidence>
<sequence length="162" mass="17415">MFFFRSEDVASEQSLVMSVSGGGAGATTAPGEGRCACAAAFPPRRHPHPHEILRPKPRRSRLIYIVISLFSSATKAHRESVRASKARVCSTPPLQQPAAAPADRPPPGPISESLIVMRTRTVDFVPGARNLKPARRPAAAWARCGLTCSPDTSTDNDDFPEN</sequence>
<organism evidence="2 3">
    <name type="scientific">Eumeta variegata</name>
    <name type="common">Bagworm moth</name>
    <name type="synonym">Eumeta japonica</name>
    <dbReference type="NCBI Taxonomy" id="151549"/>
    <lineage>
        <taxon>Eukaryota</taxon>
        <taxon>Metazoa</taxon>
        <taxon>Ecdysozoa</taxon>
        <taxon>Arthropoda</taxon>
        <taxon>Hexapoda</taxon>
        <taxon>Insecta</taxon>
        <taxon>Pterygota</taxon>
        <taxon>Neoptera</taxon>
        <taxon>Endopterygota</taxon>
        <taxon>Lepidoptera</taxon>
        <taxon>Glossata</taxon>
        <taxon>Ditrysia</taxon>
        <taxon>Tineoidea</taxon>
        <taxon>Psychidae</taxon>
        <taxon>Oiketicinae</taxon>
        <taxon>Eumeta</taxon>
    </lineage>
</organism>